<feature type="compositionally biased region" description="Polar residues" evidence="9">
    <location>
        <begin position="218"/>
        <end position="234"/>
    </location>
</feature>
<dbReference type="EMBL" id="GBHO01013389">
    <property type="protein sequence ID" value="JAG30215.1"/>
    <property type="molecule type" value="Transcribed_RNA"/>
</dbReference>
<sequence>MSRIPGSTLYHVPHLQNAEKLASKLLQLATQLLADGIVHGDLNEFNVMVTPSEDVFLIDFPQVVMASHAQALKMFARDVECISEYFGRKYGVVCELPTFTPPYDATTNFDREYQRFNSARPAPLQLARNWLHSTTQGVLDAWHEGQNASGESDGDDDGDDDDGAQSSDTGEDGADISVQQMDSASGSQSTTSTALDDGWTQWNQRTAVHAGDDVGTPAQRTETADCSQPASTVPQDFLRSESPSDRKADECDFGLQLALELTSSRELCAGTVEDRKPTLERARNQVIRELRR</sequence>
<dbReference type="Pfam" id="PF01163">
    <property type="entry name" value="RIO1"/>
    <property type="match status" value="1"/>
</dbReference>
<evidence type="ECO:0000256" key="1">
    <source>
        <dbReference type="ARBA" id="ARBA00012513"/>
    </source>
</evidence>
<comment type="catalytic activity">
    <reaction evidence="8">
        <text>L-seryl-[protein] + ATP = O-phospho-L-seryl-[protein] + ADP + H(+)</text>
        <dbReference type="Rhea" id="RHEA:17989"/>
        <dbReference type="Rhea" id="RHEA-COMP:9863"/>
        <dbReference type="Rhea" id="RHEA-COMP:11604"/>
        <dbReference type="ChEBI" id="CHEBI:15378"/>
        <dbReference type="ChEBI" id="CHEBI:29999"/>
        <dbReference type="ChEBI" id="CHEBI:30616"/>
        <dbReference type="ChEBI" id="CHEBI:83421"/>
        <dbReference type="ChEBI" id="CHEBI:456216"/>
        <dbReference type="EC" id="2.7.11.1"/>
    </reaction>
</comment>
<dbReference type="EC" id="2.7.11.1" evidence="1"/>
<name>A0A0A9YL18_LYGHE</name>
<feature type="region of interest" description="Disordered" evidence="9">
    <location>
        <begin position="211"/>
        <end position="248"/>
    </location>
</feature>
<keyword evidence="5 11" id="KW-0418">Kinase</keyword>
<evidence type="ECO:0000313" key="11">
    <source>
        <dbReference type="EMBL" id="JAG30215.1"/>
    </source>
</evidence>
<keyword evidence="3" id="KW-0808">Transferase</keyword>
<accession>A0A0A9YL18</accession>
<reference evidence="11" key="2">
    <citation type="submission" date="2014-07" db="EMBL/GenBank/DDBJ databases">
        <authorList>
            <person name="Hull J."/>
        </authorList>
    </citation>
    <scope>NUCLEOTIDE SEQUENCE</scope>
</reference>
<dbReference type="GO" id="GO:0005524">
    <property type="term" value="F:ATP binding"/>
    <property type="evidence" value="ECO:0007669"/>
    <property type="project" value="UniProtKB-KW"/>
</dbReference>
<keyword evidence="6" id="KW-0067">ATP-binding</keyword>
<feature type="domain" description="RIO-type" evidence="10">
    <location>
        <begin position="6"/>
        <end position="94"/>
    </location>
</feature>
<comment type="catalytic activity">
    <reaction evidence="7">
        <text>L-threonyl-[protein] + ATP = O-phospho-L-threonyl-[protein] + ADP + H(+)</text>
        <dbReference type="Rhea" id="RHEA:46608"/>
        <dbReference type="Rhea" id="RHEA-COMP:11060"/>
        <dbReference type="Rhea" id="RHEA-COMP:11605"/>
        <dbReference type="ChEBI" id="CHEBI:15378"/>
        <dbReference type="ChEBI" id="CHEBI:30013"/>
        <dbReference type="ChEBI" id="CHEBI:30616"/>
        <dbReference type="ChEBI" id="CHEBI:61977"/>
        <dbReference type="ChEBI" id="CHEBI:456216"/>
        <dbReference type="EC" id="2.7.11.1"/>
    </reaction>
</comment>
<keyword evidence="4" id="KW-0547">Nucleotide-binding</keyword>
<feature type="compositionally biased region" description="Basic and acidic residues" evidence="9">
    <location>
        <begin position="238"/>
        <end position="248"/>
    </location>
</feature>
<proteinExistence type="predicted"/>
<dbReference type="PROSITE" id="PS01245">
    <property type="entry name" value="RIO1"/>
    <property type="match status" value="1"/>
</dbReference>
<evidence type="ECO:0000256" key="3">
    <source>
        <dbReference type="ARBA" id="ARBA00022679"/>
    </source>
</evidence>
<evidence type="ECO:0000259" key="10">
    <source>
        <dbReference type="Pfam" id="PF01163"/>
    </source>
</evidence>
<keyword evidence="2" id="KW-0723">Serine/threonine-protein kinase</keyword>
<evidence type="ECO:0000256" key="2">
    <source>
        <dbReference type="ARBA" id="ARBA00022527"/>
    </source>
</evidence>
<evidence type="ECO:0000256" key="9">
    <source>
        <dbReference type="SAM" id="MobiDB-lite"/>
    </source>
</evidence>
<dbReference type="PANTHER" id="PTHR45852">
    <property type="entry name" value="SER/THR-PROTEIN KINASE RIO2"/>
    <property type="match status" value="1"/>
</dbReference>
<dbReference type="PANTHER" id="PTHR45852:SF1">
    <property type="entry name" value="SERINE_THREONINE-PROTEIN KINASE RIO2"/>
    <property type="match status" value="1"/>
</dbReference>
<evidence type="ECO:0000256" key="5">
    <source>
        <dbReference type="ARBA" id="ARBA00022777"/>
    </source>
</evidence>
<reference evidence="11" key="1">
    <citation type="journal article" date="2014" name="PLoS ONE">
        <title>Transcriptome-Based Identification of ABC Transporters in the Western Tarnished Plant Bug Lygus hesperus.</title>
        <authorList>
            <person name="Hull J.J."/>
            <person name="Chaney K."/>
            <person name="Geib S.M."/>
            <person name="Fabrick J.A."/>
            <person name="Brent C.S."/>
            <person name="Walsh D."/>
            <person name="Lavine L.C."/>
        </authorList>
    </citation>
    <scope>NUCLEOTIDE SEQUENCE</scope>
</reference>
<dbReference type="GO" id="GO:0004674">
    <property type="term" value="F:protein serine/threonine kinase activity"/>
    <property type="evidence" value="ECO:0007669"/>
    <property type="project" value="UniProtKB-KW"/>
</dbReference>
<evidence type="ECO:0000256" key="6">
    <source>
        <dbReference type="ARBA" id="ARBA00022840"/>
    </source>
</evidence>
<feature type="region of interest" description="Disordered" evidence="9">
    <location>
        <begin position="145"/>
        <end position="174"/>
    </location>
</feature>
<protein>
    <recommendedName>
        <fullName evidence="1">non-specific serine/threonine protein kinase</fullName>
        <ecNumber evidence="1">2.7.11.1</ecNumber>
    </recommendedName>
</protein>
<dbReference type="SUPFAM" id="SSF56112">
    <property type="entry name" value="Protein kinase-like (PK-like)"/>
    <property type="match status" value="1"/>
</dbReference>
<dbReference type="InterPro" id="IPR018934">
    <property type="entry name" value="RIO_dom"/>
</dbReference>
<evidence type="ECO:0000256" key="8">
    <source>
        <dbReference type="ARBA" id="ARBA00048679"/>
    </source>
</evidence>
<organism evidence="11">
    <name type="scientific">Lygus hesperus</name>
    <name type="common">Western plant bug</name>
    <dbReference type="NCBI Taxonomy" id="30085"/>
    <lineage>
        <taxon>Eukaryota</taxon>
        <taxon>Metazoa</taxon>
        <taxon>Ecdysozoa</taxon>
        <taxon>Arthropoda</taxon>
        <taxon>Hexapoda</taxon>
        <taxon>Insecta</taxon>
        <taxon>Pterygota</taxon>
        <taxon>Neoptera</taxon>
        <taxon>Paraneoptera</taxon>
        <taxon>Hemiptera</taxon>
        <taxon>Heteroptera</taxon>
        <taxon>Panheteroptera</taxon>
        <taxon>Cimicomorpha</taxon>
        <taxon>Miridae</taxon>
        <taxon>Mirini</taxon>
        <taxon>Lygus</taxon>
    </lineage>
</organism>
<evidence type="ECO:0000256" key="7">
    <source>
        <dbReference type="ARBA" id="ARBA00047899"/>
    </source>
</evidence>
<dbReference type="GO" id="GO:0030688">
    <property type="term" value="C:preribosome, small subunit precursor"/>
    <property type="evidence" value="ECO:0007669"/>
    <property type="project" value="TreeGrafter"/>
</dbReference>
<evidence type="ECO:0000256" key="4">
    <source>
        <dbReference type="ARBA" id="ARBA00022741"/>
    </source>
</evidence>
<dbReference type="InterPro" id="IPR018935">
    <property type="entry name" value="RIO_kinase_CS"/>
</dbReference>
<gene>
    <name evidence="11" type="primary">rio2_2</name>
    <name evidence="11" type="ORF">CM83_3757</name>
</gene>
<dbReference type="GO" id="GO:0030490">
    <property type="term" value="P:maturation of SSU-rRNA"/>
    <property type="evidence" value="ECO:0007669"/>
    <property type="project" value="TreeGrafter"/>
</dbReference>
<dbReference type="Gene3D" id="1.10.510.10">
    <property type="entry name" value="Transferase(Phosphotransferase) domain 1"/>
    <property type="match status" value="1"/>
</dbReference>
<dbReference type="InterPro" id="IPR011009">
    <property type="entry name" value="Kinase-like_dom_sf"/>
</dbReference>
<dbReference type="GO" id="GO:0005829">
    <property type="term" value="C:cytosol"/>
    <property type="evidence" value="ECO:0007669"/>
    <property type="project" value="TreeGrafter"/>
</dbReference>
<feature type="compositionally biased region" description="Acidic residues" evidence="9">
    <location>
        <begin position="152"/>
        <end position="174"/>
    </location>
</feature>
<dbReference type="AlphaFoldDB" id="A0A0A9YL18"/>